<accession>A0A6G0XVX2</accession>
<keyword evidence="3" id="KW-1185">Reference proteome</keyword>
<feature type="compositionally biased region" description="Basic and acidic residues" evidence="1">
    <location>
        <begin position="93"/>
        <end position="131"/>
    </location>
</feature>
<comment type="caution">
    <text evidence="2">The sequence shown here is derived from an EMBL/GenBank/DDBJ whole genome shotgun (WGS) entry which is preliminary data.</text>
</comment>
<feature type="compositionally biased region" description="Acidic residues" evidence="1">
    <location>
        <begin position="48"/>
        <end position="59"/>
    </location>
</feature>
<gene>
    <name evidence="2" type="ORF">Ae201684_001009</name>
</gene>
<evidence type="ECO:0000256" key="1">
    <source>
        <dbReference type="SAM" id="MobiDB-lite"/>
    </source>
</evidence>
<feature type="region of interest" description="Disordered" evidence="1">
    <location>
        <begin position="1"/>
        <end position="152"/>
    </location>
</feature>
<dbReference type="AlphaFoldDB" id="A0A6G0XVX2"/>
<protein>
    <submittedName>
        <fullName evidence="2">Uncharacterized protein</fullName>
    </submittedName>
</protein>
<dbReference type="Proteomes" id="UP000481153">
    <property type="component" value="Unassembled WGS sequence"/>
</dbReference>
<feature type="compositionally biased region" description="Basic and acidic residues" evidence="1">
    <location>
        <begin position="142"/>
        <end position="152"/>
    </location>
</feature>
<sequence>MGREQTTAKARMSERPPLTKIYQRGASVTQIRPRNPEVRVESTANEPIEIDDDSSDEDGSAEKSPIKPAKKVKVVKPALTTKGKVKKASKSKPSLDSKPSEMPKVREQSPKREPILHGKPTETPSVKEKSQEIVQTITPSKSNDEKPRKSNVDKEKIKAMVILRTRATVAFIRYLRSKGHQTGDTNSLLSQFFLEQPKFRASQLNEERLGRYSKGILSMKNGKLSVHALKNIPFRTISLRQVHEKNISYTLGFCLRFCHFVVSNYPSGCDLAPAIEAFCDQFGIRWQDVIVLKSLLAFYCSRILQLNDKHAQTELTVCHGAEQEILRLVSLLLVVWLKQEYRQCKAPWIQALNQFRHKYHMPKMKLNHYSLMAFPWLNNFKMNKSAVVWTVEWEASKVPPSLLSLYVEHIQPQMTPNSQVPYIEANSLIFLEPIDDGGENLKQKTEEHYLHRQSTGPQSTNVLVENSTLKAPITNTALPAQESMKSIPTTITNKPAKKAERTKPEDPEKTDANKRQRVQQSPQKDAVFKYISFISLANSVQDI</sequence>
<feature type="compositionally biased region" description="Basic and acidic residues" evidence="1">
    <location>
        <begin position="497"/>
        <end position="514"/>
    </location>
</feature>
<feature type="compositionally biased region" description="Polar residues" evidence="1">
    <location>
        <begin position="132"/>
        <end position="141"/>
    </location>
</feature>
<dbReference type="VEuPathDB" id="FungiDB:AeMF1_009251"/>
<reference evidence="2 3" key="1">
    <citation type="submission" date="2019-07" db="EMBL/GenBank/DDBJ databases">
        <title>Genomics analysis of Aphanomyces spp. identifies a new class of oomycete effector associated with host adaptation.</title>
        <authorList>
            <person name="Gaulin E."/>
        </authorList>
    </citation>
    <scope>NUCLEOTIDE SEQUENCE [LARGE SCALE GENOMIC DNA]</scope>
    <source>
        <strain evidence="2 3">ATCC 201684</strain>
    </source>
</reference>
<evidence type="ECO:0000313" key="2">
    <source>
        <dbReference type="EMBL" id="KAF0744535.1"/>
    </source>
</evidence>
<name>A0A6G0XVX2_9STRA</name>
<feature type="region of interest" description="Disordered" evidence="1">
    <location>
        <begin position="480"/>
        <end position="523"/>
    </location>
</feature>
<proteinExistence type="predicted"/>
<evidence type="ECO:0000313" key="3">
    <source>
        <dbReference type="Proteomes" id="UP000481153"/>
    </source>
</evidence>
<feature type="compositionally biased region" description="Polar residues" evidence="1">
    <location>
        <begin position="480"/>
        <end position="493"/>
    </location>
</feature>
<organism evidence="2 3">
    <name type="scientific">Aphanomyces euteiches</name>
    <dbReference type="NCBI Taxonomy" id="100861"/>
    <lineage>
        <taxon>Eukaryota</taxon>
        <taxon>Sar</taxon>
        <taxon>Stramenopiles</taxon>
        <taxon>Oomycota</taxon>
        <taxon>Saprolegniomycetes</taxon>
        <taxon>Saprolegniales</taxon>
        <taxon>Verrucalvaceae</taxon>
        <taxon>Aphanomyces</taxon>
    </lineage>
</organism>
<dbReference type="EMBL" id="VJMJ01000009">
    <property type="protein sequence ID" value="KAF0744535.1"/>
    <property type="molecule type" value="Genomic_DNA"/>
</dbReference>